<accession>A0A0N1I172</accession>
<organism evidence="1 2">
    <name type="scientific">Leptomonas seymouri</name>
    <dbReference type="NCBI Taxonomy" id="5684"/>
    <lineage>
        <taxon>Eukaryota</taxon>
        <taxon>Discoba</taxon>
        <taxon>Euglenozoa</taxon>
        <taxon>Kinetoplastea</taxon>
        <taxon>Metakinetoplastina</taxon>
        <taxon>Trypanosomatida</taxon>
        <taxon>Trypanosomatidae</taxon>
        <taxon>Leishmaniinae</taxon>
        <taxon>Leptomonas</taxon>
    </lineage>
</organism>
<dbReference type="Proteomes" id="UP000038009">
    <property type="component" value="Unassembled WGS sequence"/>
</dbReference>
<protein>
    <submittedName>
        <fullName evidence="1">Phosphoglycan beta 1 3 galactosyltransferase (SCGR2)</fullName>
    </submittedName>
</protein>
<dbReference type="GO" id="GO:0016757">
    <property type="term" value="F:glycosyltransferase activity"/>
    <property type="evidence" value="ECO:0007669"/>
    <property type="project" value="UniProtKB-KW"/>
</dbReference>
<dbReference type="EMBL" id="LJSK01000466">
    <property type="protein sequence ID" value="KPI82985.1"/>
    <property type="molecule type" value="Genomic_DNA"/>
</dbReference>
<keyword evidence="1" id="KW-0328">Glycosyltransferase</keyword>
<sequence length="231" mass="26412">MSGFYFNAGMLFMVHRNMVRAVLEPPTLSMPPVDLPPVGDRGNAEHVLLAIAEYNVRLAATYYKAHFQHEDAMLGFLLRRSYVRMLDLCQNRTLLLRETFTRFHDLRVGRQHNVSWASVAVHRCRATDFHFLHFFFHQEHLLGAPPNADPVAVEAAAKSTLLAWVEQKNLEMPQYDTWNDTPSVSWQLQPRGTADVPHVVDPSDGVAVYMCRCEKLGLPQFQLYDGCIFDP</sequence>
<proteinExistence type="predicted"/>
<evidence type="ECO:0000313" key="1">
    <source>
        <dbReference type="EMBL" id="KPI82985.1"/>
    </source>
</evidence>
<evidence type="ECO:0000313" key="2">
    <source>
        <dbReference type="Proteomes" id="UP000038009"/>
    </source>
</evidence>
<keyword evidence="2" id="KW-1185">Reference proteome</keyword>
<name>A0A0N1I172_LEPSE</name>
<reference evidence="1 2" key="1">
    <citation type="journal article" date="2015" name="PLoS Pathog.">
        <title>Leptomonas seymouri: Adaptations to the Dixenous Life Cycle Analyzed by Genome Sequencing, Transcriptome Profiling and Co-infection with Leishmania donovani.</title>
        <authorList>
            <person name="Kraeva N."/>
            <person name="Butenko A."/>
            <person name="Hlavacova J."/>
            <person name="Kostygov A."/>
            <person name="Myskova J."/>
            <person name="Grybchuk D."/>
            <person name="Lestinova T."/>
            <person name="Votypka J."/>
            <person name="Volf P."/>
            <person name="Opperdoes F."/>
            <person name="Flegontov P."/>
            <person name="Lukes J."/>
            <person name="Yurchenko V."/>
        </authorList>
    </citation>
    <scope>NUCLEOTIDE SEQUENCE [LARGE SCALE GENOMIC DNA]</scope>
    <source>
        <strain evidence="1 2">ATCC 30220</strain>
    </source>
</reference>
<gene>
    <name evidence="1" type="ORF">ABL78_7998</name>
</gene>
<dbReference type="VEuPathDB" id="TriTrypDB:Lsey_0466_0030"/>
<dbReference type="AlphaFoldDB" id="A0A0N1I172"/>
<comment type="caution">
    <text evidence="1">The sequence shown here is derived from an EMBL/GenBank/DDBJ whole genome shotgun (WGS) entry which is preliminary data.</text>
</comment>
<keyword evidence="1" id="KW-0808">Transferase</keyword>